<protein>
    <submittedName>
        <fullName evidence="1">Uncharacterized protein</fullName>
    </submittedName>
</protein>
<evidence type="ECO:0000313" key="1">
    <source>
        <dbReference type="EMBL" id="SFN85752.1"/>
    </source>
</evidence>
<evidence type="ECO:0000313" key="2">
    <source>
        <dbReference type="Proteomes" id="UP000199036"/>
    </source>
</evidence>
<sequence>MKLDYMLQVTKVNNGSDTILRLKEVGINCEVFFNKLQQIKFNLDTNIFIEFINKAGVDNFFDSNGVLKKGSELNEFRVKVDYYYLAESTQTKLDGCILF</sequence>
<name>A0A1I5CG06_9FLAO</name>
<dbReference type="EMBL" id="FOVI01000012">
    <property type="protein sequence ID" value="SFN85752.1"/>
    <property type="molecule type" value="Genomic_DNA"/>
</dbReference>
<dbReference type="AlphaFoldDB" id="A0A1I5CG06"/>
<dbReference type="Proteomes" id="UP000199036">
    <property type="component" value="Unassembled WGS sequence"/>
</dbReference>
<reference evidence="2" key="1">
    <citation type="submission" date="2016-10" db="EMBL/GenBank/DDBJ databases">
        <authorList>
            <person name="Varghese N."/>
            <person name="Submissions S."/>
        </authorList>
    </citation>
    <scope>NUCLEOTIDE SEQUENCE [LARGE SCALE GENOMIC DNA]</scope>
    <source>
        <strain evidence="2">DS-12</strain>
    </source>
</reference>
<dbReference type="RefSeq" id="WP_143095616.1">
    <property type="nucleotide sequence ID" value="NZ_FOVI01000012.1"/>
</dbReference>
<proteinExistence type="predicted"/>
<accession>A0A1I5CG06</accession>
<organism evidence="1 2">
    <name type="scientific">Paenimyroides ummariense</name>
    <dbReference type="NCBI Taxonomy" id="913024"/>
    <lineage>
        <taxon>Bacteria</taxon>
        <taxon>Pseudomonadati</taxon>
        <taxon>Bacteroidota</taxon>
        <taxon>Flavobacteriia</taxon>
        <taxon>Flavobacteriales</taxon>
        <taxon>Flavobacteriaceae</taxon>
        <taxon>Paenimyroides</taxon>
    </lineage>
</organism>
<gene>
    <name evidence="1" type="ORF">SAMN05421741_11259</name>
</gene>
<keyword evidence="2" id="KW-1185">Reference proteome</keyword>